<reference evidence="1" key="1">
    <citation type="submission" date="2018-05" db="EMBL/GenBank/DDBJ databases">
        <authorList>
            <person name="Lanie J.A."/>
            <person name="Ng W.-L."/>
            <person name="Kazmierczak K.M."/>
            <person name="Andrzejewski T.M."/>
            <person name="Davidsen T.M."/>
            <person name="Wayne K.J."/>
            <person name="Tettelin H."/>
            <person name="Glass J.I."/>
            <person name="Rusch D."/>
            <person name="Podicherti R."/>
            <person name="Tsui H.-C.T."/>
            <person name="Winkler M.E."/>
        </authorList>
    </citation>
    <scope>NUCLEOTIDE SEQUENCE</scope>
</reference>
<evidence type="ECO:0000313" key="1">
    <source>
        <dbReference type="EMBL" id="SVA24245.1"/>
    </source>
</evidence>
<sequence length="32" mass="3822">MTKTDYFKTKYEILIQLNYRLNAVVSCNHSLD</sequence>
<organism evidence="1">
    <name type="scientific">marine metagenome</name>
    <dbReference type="NCBI Taxonomy" id="408172"/>
    <lineage>
        <taxon>unclassified sequences</taxon>
        <taxon>metagenomes</taxon>
        <taxon>ecological metagenomes</taxon>
    </lineage>
</organism>
<dbReference type="AlphaFoldDB" id="A0A381U7M1"/>
<gene>
    <name evidence="1" type="ORF">METZ01_LOCUS77099</name>
</gene>
<name>A0A381U7M1_9ZZZZ</name>
<protein>
    <submittedName>
        <fullName evidence="1">Uncharacterized protein</fullName>
    </submittedName>
</protein>
<proteinExistence type="predicted"/>
<dbReference type="EMBL" id="UINC01005898">
    <property type="protein sequence ID" value="SVA24245.1"/>
    <property type="molecule type" value="Genomic_DNA"/>
</dbReference>
<accession>A0A381U7M1</accession>